<reference evidence="4" key="1">
    <citation type="journal article" date="2011" name="PLoS Pathog.">
        <title>Comparative genomics yields insights into niche adaptation of plant vascular wilt pathogens.</title>
        <authorList>
            <person name="Klosterman S.J."/>
            <person name="Subbarao K.V."/>
            <person name="Kang S."/>
            <person name="Veronese P."/>
            <person name="Gold S.E."/>
            <person name="Thomma B.P.H.J."/>
            <person name="Chen Z."/>
            <person name="Henrissat B."/>
            <person name="Lee Y.-H."/>
            <person name="Park J."/>
            <person name="Garcia-Pedrajas M.D."/>
            <person name="Barbara D.J."/>
            <person name="Anchieta A."/>
            <person name="de Jonge R."/>
            <person name="Santhanam P."/>
            <person name="Maruthachalam K."/>
            <person name="Atallah Z."/>
            <person name="Amyotte S.G."/>
            <person name="Paz Z."/>
            <person name="Inderbitzin P."/>
            <person name="Hayes R.J."/>
            <person name="Heiman D.I."/>
            <person name="Young S."/>
            <person name="Zeng Q."/>
            <person name="Engels R."/>
            <person name="Galagan J."/>
            <person name="Cuomo C.A."/>
            <person name="Dobinson K.F."/>
            <person name="Ma L.-J."/>
        </authorList>
    </citation>
    <scope>NUCLEOTIDE SEQUENCE [LARGE SCALE GENOMIC DNA]</scope>
    <source>
        <strain evidence="4">VaMs.102 / ATCC MYA-4576 / FGSC 10136</strain>
    </source>
</reference>
<keyword evidence="4" id="KW-1185">Reference proteome</keyword>
<feature type="compositionally biased region" description="Acidic residues" evidence="2">
    <location>
        <begin position="388"/>
        <end position="402"/>
    </location>
</feature>
<dbReference type="OrthoDB" id="10264910at2759"/>
<dbReference type="eggNOG" id="KOG2481">
    <property type="taxonomic scope" value="Eukaryota"/>
</dbReference>
<dbReference type="GO" id="GO:0000463">
    <property type="term" value="P:maturation of LSU-rRNA from tricistronic rRNA transcript (SSU-rRNA, 5.8S rRNA, LSU-rRNA)"/>
    <property type="evidence" value="ECO:0007669"/>
    <property type="project" value="TreeGrafter"/>
</dbReference>
<dbReference type="EMBL" id="DS985222">
    <property type="protein sequence ID" value="EEY21280.1"/>
    <property type="molecule type" value="Genomic_DNA"/>
</dbReference>
<evidence type="ECO:0000313" key="3">
    <source>
        <dbReference type="EMBL" id="EEY21280.1"/>
    </source>
</evidence>
<name>C9SR05_VERA1</name>
<dbReference type="OMA" id="VFDCLNC"/>
<dbReference type="PANTHER" id="PTHR12221:SF6">
    <property type="entry name" value="PESCADILLO HOMOLOG"/>
    <property type="match status" value="1"/>
</dbReference>
<protein>
    <submittedName>
        <fullName evidence="3">Pescadillo</fullName>
    </submittedName>
</protein>
<dbReference type="SUPFAM" id="SSF52113">
    <property type="entry name" value="BRCT domain"/>
    <property type="match status" value="1"/>
</dbReference>
<dbReference type="InterPro" id="IPR036420">
    <property type="entry name" value="BRCT_dom_sf"/>
</dbReference>
<feature type="compositionally biased region" description="Low complexity" evidence="2">
    <location>
        <begin position="378"/>
        <end position="387"/>
    </location>
</feature>
<dbReference type="InterPro" id="IPR010613">
    <property type="entry name" value="PES"/>
</dbReference>
<evidence type="ECO:0000313" key="4">
    <source>
        <dbReference type="Proteomes" id="UP000008698"/>
    </source>
</evidence>
<dbReference type="RefSeq" id="XP_003002819.1">
    <property type="nucleotide sequence ID" value="XM_003002773.1"/>
</dbReference>
<evidence type="ECO:0000256" key="1">
    <source>
        <dbReference type="ARBA" id="ARBA00004123"/>
    </source>
</evidence>
<feature type="region of interest" description="Disordered" evidence="2">
    <location>
        <begin position="266"/>
        <end position="295"/>
    </location>
</feature>
<evidence type="ECO:0000256" key="2">
    <source>
        <dbReference type="SAM" id="MobiDB-lite"/>
    </source>
</evidence>
<dbReference type="Gene3D" id="3.40.50.10190">
    <property type="entry name" value="BRCT domain"/>
    <property type="match status" value="1"/>
</dbReference>
<dbReference type="PANTHER" id="PTHR12221">
    <property type="entry name" value="PESCADILLO - RELATED"/>
    <property type="match status" value="1"/>
</dbReference>
<dbReference type="GeneID" id="9527827"/>
<comment type="subcellular location">
    <subcellularLocation>
        <location evidence="1">Nucleus</location>
    </subcellularLocation>
</comment>
<feature type="compositionally biased region" description="Low complexity" evidence="2">
    <location>
        <begin position="415"/>
        <end position="427"/>
    </location>
</feature>
<dbReference type="STRING" id="526221.C9SR05"/>
<feature type="region of interest" description="Disordered" evidence="2">
    <location>
        <begin position="330"/>
        <end position="496"/>
    </location>
</feature>
<sequence length="496" mass="54733">MGRIKKKGQAGAAKNYVTRTQAVKKLQLSLPDFRKLCIWKGIYPREPRNRKKVSKSSTPSTTFYYAKDIQYLLHEPLIQKFRDQKALEKKISKALGRGDVAMRRGSGETPATWDDWLVRQQQGQIAEGETTEHHPDPETQAAVNKVVKKLKGAADVTDEASSDNSEAADTNAIDKFEPAAPGGDILPQPSYSSSDVGKLFAHCTFYLSRETPRGPLEFILRAFGCKRIGWDSVLGEGAYTTDEHDPSITHQIVDRPIIAGVPVEEQAEDNQTAQKLGPNQRIPAGSTSSRSGVWDSANDAELKRPDLYAPGAQLPPHLSPFVRAVQGQYDPTVPLEEQETEGEVLADSDEEMDDEQLEAMALEAPDMDVAGSEEDSDAAAGDDSFGGFDDDEAEHDEEDDDDAAQRQLELEAELTGAGVKAKTTSAAKAKKDAARKALAKRAAEEEEEHERAKGMLPKKKRKLYEQMMYTNNKKSAEAEKLRAKRRKHEKEAGKRA</sequence>
<proteinExistence type="predicted"/>
<dbReference type="Pfam" id="PF06732">
    <property type="entry name" value="Pescadillo_N"/>
    <property type="match status" value="1"/>
</dbReference>
<organism evidence="4">
    <name type="scientific">Verticillium alfalfae (strain VaMs.102 / ATCC MYA-4576 / FGSC 10136)</name>
    <name type="common">Verticillium wilt of alfalfa</name>
    <name type="synonym">Verticillium albo-atrum</name>
    <dbReference type="NCBI Taxonomy" id="526221"/>
    <lineage>
        <taxon>Eukaryota</taxon>
        <taxon>Fungi</taxon>
        <taxon>Dikarya</taxon>
        <taxon>Ascomycota</taxon>
        <taxon>Pezizomycotina</taxon>
        <taxon>Sordariomycetes</taxon>
        <taxon>Hypocreomycetidae</taxon>
        <taxon>Glomerellales</taxon>
        <taxon>Plectosphaerellaceae</taxon>
        <taxon>Verticillium</taxon>
    </lineage>
</organism>
<dbReference type="AlphaFoldDB" id="C9SR05"/>
<dbReference type="KEGG" id="val:VDBG_07390"/>
<dbReference type="GO" id="GO:0070545">
    <property type="term" value="C:PeBoW complex"/>
    <property type="evidence" value="ECO:0007669"/>
    <property type="project" value="TreeGrafter"/>
</dbReference>
<gene>
    <name evidence="3" type="ORF">VDBG_07390</name>
</gene>
<dbReference type="GO" id="GO:0003723">
    <property type="term" value="F:RNA binding"/>
    <property type="evidence" value="ECO:0007669"/>
    <property type="project" value="TreeGrafter"/>
</dbReference>
<dbReference type="HOGENOM" id="CLU_019619_1_1_1"/>
<dbReference type="Proteomes" id="UP000008698">
    <property type="component" value="Unassembled WGS sequence"/>
</dbReference>
<accession>C9SR05</accession>
<feature type="compositionally biased region" description="Acidic residues" evidence="2">
    <location>
        <begin position="336"/>
        <end position="357"/>
    </location>
</feature>